<dbReference type="PANTHER" id="PTHR10868:SF1">
    <property type="entry name" value="SIGMA NON-OPIOID INTRACELLULAR RECEPTOR 1"/>
    <property type="match status" value="1"/>
</dbReference>
<accession>A0A0N4V4F8</accession>
<keyword evidence="9" id="KW-0472">Membrane</keyword>
<dbReference type="EMBL" id="UXUI01007930">
    <property type="protein sequence ID" value="VDD89940.1"/>
    <property type="molecule type" value="Genomic_DNA"/>
</dbReference>
<dbReference type="InterPro" id="IPR006716">
    <property type="entry name" value="ERG2_sigma1_rcpt-like"/>
</dbReference>
<reference evidence="12 13" key="2">
    <citation type="submission" date="2018-10" db="EMBL/GenBank/DDBJ databases">
        <authorList>
            <consortium name="Pathogen Informatics"/>
        </authorList>
    </citation>
    <scope>NUCLEOTIDE SEQUENCE [LARGE SCALE GENOMIC DNA]</scope>
</reference>
<evidence type="ECO:0000256" key="7">
    <source>
        <dbReference type="ARBA" id="ARBA00022824"/>
    </source>
</evidence>
<keyword evidence="6" id="KW-0812">Transmembrane</keyword>
<comment type="subcellular location">
    <subcellularLocation>
        <location evidence="2">Endoplasmic reticulum membrane</location>
    </subcellularLocation>
    <subcellularLocation>
        <location evidence="1">Nucleus inner membrane</location>
    </subcellularLocation>
    <subcellularLocation>
        <location evidence="3">Nucleus outer membrane</location>
    </subcellularLocation>
</comment>
<dbReference type="Pfam" id="PF04622">
    <property type="entry name" value="ERG2_Sigma1R"/>
    <property type="match status" value="1"/>
</dbReference>
<evidence type="ECO:0000256" key="1">
    <source>
        <dbReference type="ARBA" id="ARBA00004540"/>
    </source>
</evidence>
<protein>
    <recommendedName>
        <fullName evidence="5">Sigma non-opioid intracellular receptor 1</fullName>
    </recommendedName>
    <alternativeName>
        <fullName evidence="10">Sigma 1-type opioid receptor</fullName>
    </alternativeName>
</protein>
<dbReference type="GO" id="GO:0005640">
    <property type="term" value="C:nuclear outer membrane"/>
    <property type="evidence" value="ECO:0007669"/>
    <property type="project" value="UniProtKB-SubCell"/>
</dbReference>
<reference evidence="14" key="1">
    <citation type="submission" date="2017-02" db="UniProtKB">
        <authorList>
            <consortium name="WormBaseParasite"/>
        </authorList>
    </citation>
    <scope>IDENTIFICATION</scope>
</reference>
<evidence type="ECO:0000256" key="4">
    <source>
        <dbReference type="ARBA" id="ARBA00007141"/>
    </source>
</evidence>
<keyword evidence="8" id="KW-1133">Transmembrane helix</keyword>
<evidence type="ECO:0000313" key="14">
    <source>
        <dbReference type="WBParaSite" id="EVEC_0000500701-mRNA-1"/>
    </source>
</evidence>
<evidence type="ECO:0000313" key="12">
    <source>
        <dbReference type="EMBL" id="VDD89940.1"/>
    </source>
</evidence>
<dbReference type="GO" id="GO:0005789">
    <property type="term" value="C:endoplasmic reticulum membrane"/>
    <property type="evidence" value="ECO:0007669"/>
    <property type="project" value="UniProtKB-SubCell"/>
</dbReference>
<dbReference type="Proteomes" id="UP000274131">
    <property type="component" value="Unassembled WGS sequence"/>
</dbReference>
<comment type="similarity">
    <text evidence="4 11">Belongs to the ERG2 family.</text>
</comment>
<evidence type="ECO:0000313" key="13">
    <source>
        <dbReference type="Proteomes" id="UP000274131"/>
    </source>
</evidence>
<evidence type="ECO:0000256" key="9">
    <source>
        <dbReference type="ARBA" id="ARBA00023136"/>
    </source>
</evidence>
<dbReference type="WBParaSite" id="EVEC_0000500701-mRNA-1">
    <property type="protein sequence ID" value="EVEC_0000500701-mRNA-1"/>
    <property type="gene ID" value="EVEC_0000500701"/>
</dbReference>
<evidence type="ECO:0000256" key="3">
    <source>
        <dbReference type="ARBA" id="ARBA00004649"/>
    </source>
</evidence>
<dbReference type="GO" id="GO:0005637">
    <property type="term" value="C:nuclear inner membrane"/>
    <property type="evidence" value="ECO:0007669"/>
    <property type="project" value="UniProtKB-SubCell"/>
</dbReference>
<evidence type="ECO:0000256" key="11">
    <source>
        <dbReference type="RuleBase" id="RU368083"/>
    </source>
</evidence>
<dbReference type="OrthoDB" id="347124at2759"/>
<keyword evidence="7" id="KW-0256">Endoplasmic reticulum</keyword>
<dbReference type="PANTHER" id="PTHR10868">
    <property type="entry name" value="SIGMA 1-TYPE OPIOID RECEPTOR-RELATED"/>
    <property type="match status" value="1"/>
</dbReference>
<evidence type="ECO:0000256" key="6">
    <source>
        <dbReference type="ARBA" id="ARBA00022692"/>
    </source>
</evidence>
<organism evidence="14">
    <name type="scientific">Enterobius vermicularis</name>
    <name type="common">Human pinworm</name>
    <dbReference type="NCBI Taxonomy" id="51028"/>
    <lineage>
        <taxon>Eukaryota</taxon>
        <taxon>Metazoa</taxon>
        <taxon>Ecdysozoa</taxon>
        <taxon>Nematoda</taxon>
        <taxon>Chromadorea</taxon>
        <taxon>Rhabditida</taxon>
        <taxon>Spirurina</taxon>
        <taxon>Oxyuridomorpha</taxon>
        <taxon>Oxyuroidea</taxon>
        <taxon>Oxyuridae</taxon>
        <taxon>Enterobius</taxon>
    </lineage>
</organism>
<gene>
    <name evidence="12" type="ORF">EVEC_LOCUS4691</name>
</gene>
<sequence>MAFFITKTVRCVILAILLYSGTQYFLRWKSYTFSPKVFREKSIAAAQPANGLSNVNKLRNDLSREYRDHILDPTWEAVYGGGLLLRANFLHASLTEFIVAFHAAHRTQGFSGFHWINSTCTVLNGAVSRTLHSLHGGNKETFKPGNNFRHGEFQRYFYEFSDDTYMVCYGRGAVPLSSLWLATGSISAADPLSLVRIFYIYGHGSIHEIGFSLKKTFNYYKSRVVKSEL</sequence>
<evidence type="ECO:0000256" key="5">
    <source>
        <dbReference type="ARBA" id="ARBA00020208"/>
    </source>
</evidence>
<name>A0A0N4V4F8_ENTVE</name>
<dbReference type="STRING" id="51028.A0A0N4V4F8"/>
<evidence type="ECO:0000256" key="8">
    <source>
        <dbReference type="ARBA" id="ARBA00022989"/>
    </source>
</evidence>
<proteinExistence type="inferred from homology"/>
<evidence type="ECO:0000256" key="10">
    <source>
        <dbReference type="ARBA" id="ARBA00033467"/>
    </source>
</evidence>
<keyword evidence="13" id="KW-1185">Reference proteome</keyword>
<dbReference type="AlphaFoldDB" id="A0A0N4V4F8"/>
<evidence type="ECO:0000256" key="2">
    <source>
        <dbReference type="ARBA" id="ARBA00004586"/>
    </source>
</evidence>